<dbReference type="PRINTS" id="PR00793">
    <property type="entry name" value="PROAMNOPTASE"/>
</dbReference>
<dbReference type="InterPro" id="IPR002410">
    <property type="entry name" value="Peptidase_S33"/>
</dbReference>
<name>A0ABY9NBS0_9PSED</name>
<keyword evidence="6" id="KW-1185">Reference proteome</keyword>
<dbReference type="PANTHER" id="PTHR43798">
    <property type="entry name" value="MONOACYLGLYCEROL LIPASE"/>
    <property type="match status" value="1"/>
</dbReference>
<dbReference type="PIRSF" id="PIRSF005539">
    <property type="entry name" value="Pept_S33_TRI_F1"/>
    <property type="match status" value="1"/>
</dbReference>
<dbReference type="PANTHER" id="PTHR43798:SF33">
    <property type="entry name" value="HYDROLASE, PUTATIVE (AFU_ORTHOLOGUE AFUA_2G14860)-RELATED"/>
    <property type="match status" value="1"/>
</dbReference>
<accession>A0ABY9NBS0</accession>
<reference evidence="5 6" key="1">
    <citation type="journal article" date="2023" name="Access Microbiol">
        <title>The genome of a steinernematid-associated Pseudomonas piscis bacterium encodes the biosynthesis of insect toxins.</title>
        <authorList>
            <person name="Awori R.M."/>
            <person name="Hendre P."/>
            <person name="Amugune N.O."/>
        </authorList>
    </citation>
    <scope>NUCLEOTIDE SEQUENCE [LARGE SCALE GENOMIC DNA]</scope>
    <source>
        <strain evidence="5 6">75</strain>
    </source>
</reference>
<dbReference type="InterPro" id="IPR000073">
    <property type="entry name" value="AB_hydrolase_1"/>
</dbReference>
<evidence type="ECO:0000313" key="6">
    <source>
        <dbReference type="Proteomes" id="UP001237292"/>
    </source>
</evidence>
<dbReference type="SUPFAM" id="SSF53474">
    <property type="entry name" value="alpha/beta-Hydrolases"/>
    <property type="match status" value="1"/>
</dbReference>
<dbReference type="Pfam" id="PF00561">
    <property type="entry name" value="Abhydrolase_1"/>
    <property type="match status" value="1"/>
</dbReference>
<dbReference type="InterPro" id="IPR050266">
    <property type="entry name" value="AB_hydrolase_sf"/>
</dbReference>
<evidence type="ECO:0000313" key="5">
    <source>
        <dbReference type="EMBL" id="WMN15318.1"/>
    </source>
</evidence>
<dbReference type="Gene3D" id="3.40.50.1820">
    <property type="entry name" value="alpha/beta hydrolase"/>
    <property type="match status" value="1"/>
</dbReference>
<dbReference type="InterPro" id="IPR029058">
    <property type="entry name" value="AB_hydrolase_fold"/>
</dbReference>
<dbReference type="EMBL" id="CP133164">
    <property type="protein sequence ID" value="WMN15318.1"/>
    <property type="molecule type" value="Genomic_DNA"/>
</dbReference>
<protein>
    <submittedName>
        <fullName evidence="5">Proline iminopeptidase-family hydrolase</fullName>
    </submittedName>
</protein>
<dbReference type="GO" id="GO:0016787">
    <property type="term" value="F:hydrolase activity"/>
    <property type="evidence" value="ECO:0007669"/>
    <property type="project" value="UniProtKB-KW"/>
</dbReference>
<dbReference type="NCBIfam" id="TIGR01250">
    <property type="entry name" value="pro_imino_pep_2"/>
    <property type="match status" value="1"/>
</dbReference>
<comment type="similarity">
    <text evidence="1">Belongs to the peptidase S33 family.</text>
</comment>
<proteinExistence type="inferred from homology"/>
<evidence type="ECO:0000256" key="3">
    <source>
        <dbReference type="PIRNR" id="PIRNR005539"/>
    </source>
</evidence>
<keyword evidence="2 3" id="KW-0378">Hydrolase</keyword>
<evidence type="ECO:0000256" key="2">
    <source>
        <dbReference type="ARBA" id="ARBA00022801"/>
    </source>
</evidence>
<feature type="domain" description="AB hydrolase-1" evidence="4">
    <location>
        <begin position="28"/>
        <end position="271"/>
    </location>
</feature>
<dbReference type="RefSeq" id="WP_103324570.1">
    <property type="nucleotide sequence ID" value="NZ_CP133164.1"/>
</dbReference>
<organism evidence="5 6">
    <name type="scientific">Pseudomonas piscis</name>
    <dbReference type="NCBI Taxonomy" id="2614538"/>
    <lineage>
        <taxon>Bacteria</taxon>
        <taxon>Pseudomonadati</taxon>
        <taxon>Pseudomonadota</taxon>
        <taxon>Gammaproteobacteria</taxon>
        <taxon>Pseudomonadales</taxon>
        <taxon>Pseudomonadaceae</taxon>
        <taxon>Pseudomonas</taxon>
    </lineage>
</organism>
<evidence type="ECO:0000259" key="4">
    <source>
        <dbReference type="Pfam" id="PF00561"/>
    </source>
</evidence>
<evidence type="ECO:0000256" key="1">
    <source>
        <dbReference type="ARBA" id="ARBA00010088"/>
    </source>
</evidence>
<dbReference type="Proteomes" id="UP001237292">
    <property type="component" value="Chromosome"/>
</dbReference>
<gene>
    <name evidence="5" type="ORF">QL104_18285</name>
</gene>
<dbReference type="InterPro" id="IPR005945">
    <property type="entry name" value="Pro_imino_pep"/>
</dbReference>
<sequence>MYFDQQQHICAPGGQIWTAIKHGTDQHPPLVLVHGGPGSNHLYLSNFSEHLKGRTLIYYDQLDSGYSARPHDPAHWTLERACAELAAVIEFHALERFHLLGSSWGGSIATAYASTRDQRLASLVLAGPLINGADWNADNRQHLQRLPSPWREVLLAGDSRHPQFAAALQVFNRRHMLRLDEEPAFITESDRLHNPQLFRHMWGVADFFGDGALAQLDLVPLLPRILCPAYFVVGEHDECTPDSMRRYVRHLKQGSGHVVPDASHLAHIEQPGLFFGWLEEVLARHDASARTTWPDQSRTPLSTS</sequence>